<dbReference type="PANTHER" id="PTHR45975:SF2">
    <property type="entry name" value="NUCLEOSOME-REMODELING FACTOR SUBUNIT BPTF"/>
    <property type="match status" value="1"/>
</dbReference>
<dbReference type="WBParaSite" id="ECPE_0000160001-mRNA-1">
    <property type="protein sequence ID" value="ECPE_0000160001-mRNA-1"/>
    <property type="gene ID" value="ECPE_0000160001"/>
</dbReference>
<feature type="compositionally biased region" description="Polar residues" evidence="1">
    <location>
        <begin position="44"/>
        <end position="60"/>
    </location>
</feature>
<dbReference type="PANTHER" id="PTHR45975">
    <property type="entry name" value="NUCLEOSOME-REMODELING FACTOR SUBUNIT BPTF"/>
    <property type="match status" value="1"/>
</dbReference>
<evidence type="ECO:0000313" key="4">
    <source>
        <dbReference type="WBParaSite" id="ECPE_0000160001-mRNA-1"/>
    </source>
</evidence>
<sequence length="174" mass="19754">MRVNYVFAYFTKFGIFSYSTGHLTFERSTAVQREEDRRVRQLDRSSSSTTAGANSLPQSLIRTKTPKPVRHTVWKSRGEEYRRLGGDGWMWLSTTRRSPAEESKAVTLLYPTINELARRSETNRPRCRGLQHGIGWGACPEYLKVNGASVFKLIFPKGYEPIKVHSSGANLPVT</sequence>
<proteinExistence type="predicted"/>
<protein>
    <submittedName>
        <fullName evidence="4">Secreted protein</fullName>
    </submittedName>
</protein>
<accession>A0A183A3R5</accession>
<reference evidence="4" key="1">
    <citation type="submission" date="2016-06" db="UniProtKB">
        <authorList>
            <consortium name="WormBaseParasite"/>
        </authorList>
    </citation>
    <scope>IDENTIFICATION</scope>
</reference>
<dbReference type="GO" id="GO:0006357">
    <property type="term" value="P:regulation of transcription by RNA polymerase II"/>
    <property type="evidence" value="ECO:0007669"/>
    <property type="project" value="InterPro"/>
</dbReference>
<feature type="region of interest" description="Disordered" evidence="1">
    <location>
        <begin position="36"/>
        <end position="60"/>
    </location>
</feature>
<evidence type="ECO:0000313" key="3">
    <source>
        <dbReference type="Proteomes" id="UP000272942"/>
    </source>
</evidence>
<dbReference type="EMBL" id="UZAN01011568">
    <property type="protein sequence ID" value="VDP42200.1"/>
    <property type="molecule type" value="Genomic_DNA"/>
</dbReference>
<gene>
    <name evidence="2" type="ORF">ECPE_LOCUS1601</name>
</gene>
<evidence type="ECO:0000256" key="1">
    <source>
        <dbReference type="SAM" id="MobiDB-lite"/>
    </source>
</evidence>
<dbReference type="GO" id="GO:0000978">
    <property type="term" value="F:RNA polymerase II cis-regulatory region sequence-specific DNA binding"/>
    <property type="evidence" value="ECO:0007669"/>
    <property type="project" value="TreeGrafter"/>
</dbReference>
<dbReference type="OrthoDB" id="6284391at2759"/>
<keyword evidence="3" id="KW-1185">Reference proteome</keyword>
<dbReference type="Proteomes" id="UP000272942">
    <property type="component" value="Unassembled WGS sequence"/>
</dbReference>
<name>A0A183A3R5_9TREM</name>
<dbReference type="InterPro" id="IPR038028">
    <property type="entry name" value="BPTF"/>
</dbReference>
<dbReference type="GO" id="GO:0016589">
    <property type="term" value="C:NURF complex"/>
    <property type="evidence" value="ECO:0007669"/>
    <property type="project" value="InterPro"/>
</dbReference>
<reference evidence="2 3" key="2">
    <citation type="submission" date="2018-11" db="EMBL/GenBank/DDBJ databases">
        <authorList>
            <consortium name="Pathogen Informatics"/>
        </authorList>
    </citation>
    <scope>NUCLEOTIDE SEQUENCE [LARGE SCALE GENOMIC DNA]</scope>
    <source>
        <strain evidence="2 3">Egypt</strain>
    </source>
</reference>
<organism evidence="4">
    <name type="scientific">Echinostoma caproni</name>
    <dbReference type="NCBI Taxonomy" id="27848"/>
    <lineage>
        <taxon>Eukaryota</taxon>
        <taxon>Metazoa</taxon>
        <taxon>Spiralia</taxon>
        <taxon>Lophotrochozoa</taxon>
        <taxon>Platyhelminthes</taxon>
        <taxon>Trematoda</taxon>
        <taxon>Digenea</taxon>
        <taxon>Plagiorchiida</taxon>
        <taxon>Echinostomata</taxon>
        <taxon>Echinostomatoidea</taxon>
        <taxon>Echinostomatidae</taxon>
        <taxon>Echinostoma</taxon>
    </lineage>
</organism>
<evidence type="ECO:0000313" key="2">
    <source>
        <dbReference type="EMBL" id="VDP42200.1"/>
    </source>
</evidence>
<dbReference type="AlphaFoldDB" id="A0A183A3R5"/>